<dbReference type="OrthoDB" id="2013615at2759"/>
<evidence type="ECO:0000313" key="6">
    <source>
        <dbReference type="Proteomes" id="UP000554482"/>
    </source>
</evidence>
<evidence type="ECO:0000259" key="4">
    <source>
        <dbReference type="Pfam" id="PF01103"/>
    </source>
</evidence>
<evidence type="ECO:0000256" key="2">
    <source>
        <dbReference type="ARBA" id="ARBA00023136"/>
    </source>
</evidence>
<keyword evidence="1" id="KW-0934">Plastid</keyword>
<keyword evidence="5" id="KW-0946">Virion</keyword>
<dbReference type="Gene3D" id="3.10.20.310">
    <property type="entry name" value="membrane protein fhac"/>
    <property type="match status" value="1"/>
</dbReference>
<dbReference type="InterPro" id="IPR039910">
    <property type="entry name" value="D15-like"/>
</dbReference>
<dbReference type="GO" id="GO:0009793">
    <property type="term" value="P:embryo development ending in seed dormancy"/>
    <property type="evidence" value="ECO:0007669"/>
    <property type="project" value="TreeGrafter"/>
</dbReference>
<dbReference type="Gene3D" id="2.40.160.50">
    <property type="entry name" value="membrane protein fhac: a member of the omp85/tpsb transporter family"/>
    <property type="match status" value="1"/>
</dbReference>
<evidence type="ECO:0000256" key="3">
    <source>
        <dbReference type="ARBA" id="ARBA00024013"/>
    </source>
</evidence>
<dbReference type="EMBL" id="JABWDY010002749">
    <property type="protein sequence ID" value="KAF5206418.1"/>
    <property type="molecule type" value="Genomic_DNA"/>
</dbReference>
<dbReference type="InterPro" id="IPR000184">
    <property type="entry name" value="Bac_surfAg_D15"/>
</dbReference>
<gene>
    <name evidence="5" type="ORF">FRX31_003997</name>
</gene>
<accession>A0A7J6XBX8</accession>
<protein>
    <submittedName>
        <fullName evidence="5">Outer envelope protein</fullName>
    </submittedName>
</protein>
<comment type="subcellular location">
    <subcellularLocation>
        <location evidence="3">Plastid</location>
        <location evidence="3">Chloroplast outer membrane</location>
    </subcellularLocation>
</comment>
<keyword evidence="5" id="KW-0261">Viral envelope protein</keyword>
<dbReference type="Pfam" id="PF01103">
    <property type="entry name" value="Omp85"/>
    <property type="match status" value="1"/>
</dbReference>
<dbReference type="PANTHER" id="PTHR12815:SF32">
    <property type="entry name" value="OUTER ENVELOPE PROTEIN 80, CHLOROPLASTIC"/>
    <property type="match status" value="1"/>
</dbReference>
<dbReference type="Proteomes" id="UP000554482">
    <property type="component" value="Unassembled WGS sequence"/>
</dbReference>
<dbReference type="GO" id="GO:0009658">
    <property type="term" value="P:chloroplast organization"/>
    <property type="evidence" value="ECO:0007669"/>
    <property type="project" value="TreeGrafter"/>
</dbReference>
<evidence type="ECO:0000256" key="1">
    <source>
        <dbReference type="ARBA" id="ARBA00022805"/>
    </source>
</evidence>
<name>A0A7J6XBX8_THATH</name>
<proteinExistence type="predicted"/>
<keyword evidence="1" id="KW-1002">Plastid outer membrane</keyword>
<sequence length="588" mass="65798">MAGNNGDIRFITSSCSSIKLAPFLFSSVQQYSLLDFSNLSLSYQAGTFTTRESLNTFVSSINSSLLSLSSLNLDNIKNLLLESHFFRTKDEKKERVFVQGFICEGANALPTYILEDIIRQKYRKFVDIRCLNDFIHDSVNGWYTEHGFSASISNLEVVSDGIVKIKVSEAKVNDITLCFLDKENGNPITGNTRHDIIVRHISTKKGQVYNLIKAQNDVETVWDLGIMKHVSIVPQPGDDGNIDLRMNLVEDNSFSFTHKYQIPFHDMFSIRGFLLGLFAGFAYFDGNLFGRNQKLNVIWKRNKYYPTFGINWTDPWIGGDKNATSRSIVVDYKRALENLVFGNQLDDTKVHIHRFITGLVFSRPFSPKWRGTAGLNYKRAGACDDTGSLLMEDSYCNPLTATGHTHDEMLLAKVEILYSHFGNRESSALGFNMEQGLPVMPNWLCFNRIYMCVRKSILLGPANLQLHLFGGHVVGSFPPHEAFAIGGTESVRGYKDGAVGSGRSYMVGSGELSFPMFGPVKSFFLFADYGSDLGSGSMVHGNPAGARYKPGRGYGYGVGVLVNTPFLPFILEFATNDQHRKAFNFRFT</sequence>
<keyword evidence="2" id="KW-0472">Membrane</keyword>
<keyword evidence="6" id="KW-1185">Reference proteome</keyword>
<evidence type="ECO:0000313" key="5">
    <source>
        <dbReference type="EMBL" id="KAF5206418.1"/>
    </source>
</evidence>
<organism evidence="5 6">
    <name type="scientific">Thalictrum thalictroides</name>
    <name type="common">Rue-anemone</name>
    <name type="synonym">Anemone thalictroides</name>
    <dbReference type="NCBI Taxonomy" id="46969"/>
    <lineage>
        <taxon>Eukaryota</taxon>
        <taxon>Viridiplantae</taxon>
        <taxon>Streptophyta</taxon>
        <taxon>Embryophyta</taxon>
        <taxon>Tracheophyta</taxon>
        <taxon>Spermatophyta</taxon>
        <taxon>Magnoliopsida</taxon>
        <taxon>Ranunculales</taxon>
        <taxon>Ranunculaceae</taxon>
        <taxon>Thalictroideae</taxon>
        <taxon>Thalictrum</taxon>
    </lineage>
</organism>
<reference evidence="5 6" key="1">
    <citation type="submission" date="2020-06" db="EMBL/GenBank/DDBJ databases">
        <title>Transcriptomic and genomic resources for Thalictrum thalictroides and T. hernandezii: Facilitating candidate gene discovery in an emerging model plant lineage.</title>
        <authorList>
            <person name="Arias T."/>
            <person name="Riano-Pachon D.M."/>
            <person name="Di Stilio V.S."/>
        </authorList>
    </citation>
    <scope>NUCLEOTIDE SEQUENCE [LARGE SCALE GENOMIC DNA]</scope>
    <source>
        <strain evidence="6">cv. WT478/WT964</strain>
        <tissue evidence="5">Leaves</tissue>
    </source>
</reference>
<dbReference type="AlphaFoldDB" id="A0A7J6XBX8"/>
<dbReference type="PANTHER" id="PTHR12815">
    <property type="entry name" value="SORTING AND ASSEMBLY MACHINERY SAMM50 PROTEIN FAMILY MEMBER"/>
    <property type="match status" value="1"/>
</dbReference>
<comment type="caution">
    <text evidence="5">The sequence shown here is derived from an EMBL/GenBank/DDBJ whole genome shotgun (WGS) entry which is preliminary data.</text>
</comment>
<feature type="domain" description="Bacterial surface antigen (D15)" evidence="4">
    <location>
        <begin position="287"/>
        <end position="586"/>
    </location>
</feature>
<dbReference type="GO" id="GO:0009707">
    <property type="term" value="C:chloroplast outer membrane"/>
    <property type="evidence" value="ECO:0007669"/>
    <property type="project" value="UniProtKB-SubCell"/>
</dbReference>